<dbReference type="InterPro" id="IPR001806">
    <property type="entry name" value="Small_GTPase"/>
</dbReference>
<organism evidence="3 4">
    <name type="scientific">Serendipita vermifera MAFF 305830</name>
    <dbReference type="NCBI Taxonomy" id="933852"/>
    <lineage>
        <taxon>Eukaryota</taxon>
        <taxon>Fungi</taxon>
        <taxon>Dikarya</taxon>
        <taxon>Basidiomycota</taxon>
        <taxon>Agaricomycotina</taxon>
        <taxon>Agaricomycetes</taxon>
        <taxon>Sebacinales</taxon>
        <taxon>Serendipitaceae</taxon>
        <taxon>Serendipita</taxon>
    </lineage>
</organism>
<evidence type="ECO:0000313" key="3">
    <source>
        <dbReference type="EMBL" id="KIM29987.1"/>
    </source>
</evidence>
<proteinExistence type="predicted"/>
<evidence type="ECO:0008006" key="5">
    <source>
        <dbReference type="Google" id="ProtNLM"/>
    </source>
</evidence>
<dbReference type="InterPro" id="IPR027417">
    <property type="entry name" value="P-loop_NTPase"/>
</dbReference>
<dbReference type="PANTHER" id="PTHR24072">
    <property type="entry name" value="RHO FAMILY GTPASE"/>
    <property type="match status" value="1"/>
</dbReference>
<dbReference type="PRINTS" id="PR00449">
    <property type="entry name" value="RASTRNSFRMNG"/>
</dbReference>
<dbReference type="GO" id="GO:0005525">
    <property type="term" value="F:GTP binding"/>
    <property type="evidence" value="ECO:0007669"/>
    <property type="project" value="UniProtKB-KW"/>
</dbReference>
<dbReference type="InterPro" id="IPR003578">
    <property type="entry name" value="Small_GTPase_Rho"/>
</dbReference>
<name>A0A0C2XLW1_SERVB</name>
<dbReference type="OrthoDB" id="8830751at2759"/>
<keyword evidence="1" id="KW-0547">Nucleotide-binding</keyword>
<keyword evidence="4" id="KW-1185">Reference proteome</keyword>
<dbReference type="GO" id="GO:0007264">
    <property type="term" value="P:small GTPase-mediated signal transduction"/>
    <property type="evidence" value="ECO:0007669"/>
    <property type="project" value="InterPro"/>
</dbReference>
<keyword evidence="2" id="KW-0342">GTP-binding</keyword>
<reference evidence="3 4" key="1">
    <citation type="submission" date="2014-04" db="EMBL/GenBank/DDBJ databases">
        <authorList>
            <consortium name="DOE Joint Genome Institute"/>
            <person name="Kuo A."/>
            <person name="Zuccaro A."/>
            <person name="Kohler A."/>
            <person name="Nagy L.G."/>
            <person name="Floudas D."/>
            <person name="Copeland A."/>
            <person name="Barry K.W."/>
            <person name="Cichocki N."/>
            <person name="Veneault-Fourrey C."/>
            <person name="LaButti K."/>
            <person name="Lindquist E.A."/>
            <person name="Lipzen A."/>
            <person name="Lundell T."/>
            <person name="Morin E."/>
            <person name="Murat C."/>
            <person name="Sun H."/>
            <person name="Tunlid A."/>
            <person name="Henrissat B."/>
            <person name="Grigoriev I.V."/>
            <person name="Hibbett D.S."/>
            <person name="Martin F."/>
            <person name="Nordberg H.P."/>
            <person name="Cantor M.N."/>
            <person name="Hua S.X."/>
        </authorList>
    </citation>
    <scope>NUCLEOTIDE SEQUENCE [LARGE SCALE GENOMIC DNA]</scope>
    <source>
        <strain evidence="3 4">MAFF 305830</strain>
    </source>
</reference>
<dbReference type="AlphaFoldDB" id="A0A0C2XLW1"/>
<gene>
    <name evidence="3" type="ORF">M408DRAFT_99813</name>
</gene>
<evidence type="ECO:0000313" key="4">
    <source>
        <dbReference type="Proteomes" id="UP000054097"/>
    </source>
</evidence>
<protein>
    <recommendedName>
        <fullName evidence="5">G domain-containing protein</fullName>
    </recommendedName>
</protein>
<evidence type="ECO:0000256" key="1">
    <source>
        <dbReference type="ARBA" id="ARBA00022741"/>
    </source>
</evidence>
<evidence type="ECO:0000256" key="2">
    <source>
        <dbReference type="ARBA" id="ARBA00023134"/>
    </source>
</evidence>
<dbReference type="GO" id="GO:0003924">
    <property type="term" value="F:GTPase activity"/>
    <property type="evidence" value="ECO:0007669"/>
    <property type="project" value="InterPro"/>
</dbReference>
<dbReference type="Pfam" id="PF00071">
    <property type="entry name" value="Ras"/>
    <property type="match status" value="1"/>
</dbReference>
<dbReference type="EMBL" id="KN824286">
    <property type="protein sequence ID" value="KIM29987.1"/>
    <property type="molecule type" value="Genomic_DNA"/>
</dbReference>
<dbReference type="SUPFAM" id="SSF52540">
    <property type="entry name" value="P-loop containing nucleoside triphosphate hydrolases"/>
    <property type="match status" value="1"/>
</dbReference>
<reference evidence="4" key="2">
    <citation type="submission" date="2015-01" db="EMBL/GenBank/DDBJ databases">
        <title>Evolutionary Origins and Diversification of the Mycorrhizal Mutualists.</title>
        <authorList>
            <consortium name="DOE Joint Genome Institute"/>
            <consortium name="Mycorrhizal Genomics Consortium"/>
            <person name="Kohler A."/>
            <person name="Kuo A."/>
            <person name="Nagy L.G."/>
            <person name="Floudas D."/>
            <person name="Copeland A."/>
            <person name="Barry K.W."/>
            <person name="Cichocki N."/>
            <person name="Veneault-Fourrey C."/>
            <person name="LaButti K."/>
            <person name="Lindquist E.A."/>
            <person name="Lipzen A."/>
            <person name="Lundell T."/>
            <person name="Morin E."/>
            <person name="Murat C."/>
            <person name="Riley R."/>
            <person name="Ohm R."/>
            <person name="Sun H."/>
            <person name="Tunlid A."/>
            <person name="Henrissat B."/>
            <person name="Grigoriev I.V."/>
            <person name="Hibbett D.S."/>
            <person name="Martin F."/>
        </authorList>
    </citation>
    <scope>NUCLEOTIDE SEQUENCE [LARGE SCALE GENOMIC DNA]</scope>
    <source>
        <strain evidence="4">MAFF 305830</strain>
    </source>
</reference>
<dbReference type="Gene3D" id="3.40.50.300">
    <property type="entry name" value="P-loop containing nucleotide triphosphate hydrolases"/>
    <property type="match status" value="1"/>
</dbReference>
<dbReference type="STRING" id="933852.A0A0C2XLW1"/>
<dbReference type="HOGENOM" id="CLU_1129657_0_0_1"/>
<dbReference type="SMART" id="SM00174">
    <property type="entry name" value="RHO"/>
    <property type="match status" value="1"/>
</dbReference>
<accession>A0A0C2XLW1</accession>
<sequence length="237" mass="26116">MSLVQRPSSKLQIALVGDSGIGKKSLLERIGQIGRRDTYDSAPWGTYYIGRIHLSIPIHRPLSHTADLSSGTTASAARAASNVPRNGKDTEDPVKNVDIDLITWIIHPSVYEDSPVMAYSMLSKVGVIGLCYKVSCKESLENAIHKWYPLILYWFPTVSVVLVGCQADLRTASVSTNHTAHVLPEDAAKAAREIDAVCFIEGTSFDKSSTRQVFELLAWHAYHHKISKERTLGSVIQ</sequence>
<dbReference type="Proteomes" id="UP000054097">
    <property type="component" value="Unassembled WGS sequence"/>
</dbReference>